<comment type="similarity">
    <text evidence="2">Belongs to the multi antimicrobial extrusion (MATE) (TC 2.A.66.1) family. MepA subfamily.</text>
</comment>
<keyword evidence="5" id="KW-1003">Cell membrane</keyword>
<evidence type="ECO:0000256" key="1">
    <source>
        <dbReference type="ARBA" id="ARBA00004651"/>
    </source>
</evidence>
<feature type="transmembrane region" description="Helical" evidence="10">
    <location>
        <begin position="163"/>
        <end position="183"/>
    </location>
</feature>
<dbReference type="AlphaFoldDB" id="A0A174PUK4"/>
<dbReference type="RefSeq" id="WP_055206096.1">
    <property type="nucleotide sequence ID" value="NZ_CZBO01000001.1"/>
</dbReference>
<feature type="transmembrane region" description="Helical" evidence="10">
    <location>
        <begin position="12"/>
        <end position="33"/>
    </location>
</feature>
<feature type="transmembrane region" description="Helical" evidence="10">
    <location>
        <begin position="383"/>
        <end position="406"/>
    </location>
</feature>
<feature type="transmembrane region" description="Helical" evidence="10">
    <location>
        <begin position="189"/>
        <end position="213"/>
    </location>
</feature>
<keyword evidence="9" id="KW-0046">Antibiotic resistance</keyword>
<dbReference type="InterPro" id="IPR002528">
    <property type="entry name" value="MATE_fam"/>
</dbReference>
<dbReference type="PANTHER" id="PTHR43823:SF3">
    <property type="entry name" value="MULTIDRUG EXPORT PROTEIN MEPA"/>
    <property type="match status" value="1"/>
</dbReference>
<protein>
    <recommendedName>
        <fullName evidence="3">Multidrug export protein MepA</fullName>
    </recommendedName>
</protein>
<dbReference type="InterPro" id="IPR045070">
    <property type="entry name" value="MATE_MepA-like"/>
</dbReference>
<evidence type="ECO:0000256" key="3">
    <source>
        <dbReference type="ARBA" id="ARBA00022106"/>
    </source>
</evidence>
<evidence type="ECO:0000256" key="5">
    <source>
        <dbReference type="ARBA" id="ARBA00022475"/>
    </source>
</evidence>
<name>A0A174PUK4_9CLOT</name>
<dbReference type="InterPro" id="IPR048279">
    <property type="entry name" value="MdtK-like"/>
</dbReference>
<evidence type="ECO:0000256" key="10">
    <source>
        <dbReference type="SAM" id="Phobius"/>
    </source>
</evidence>
<proteinExistence type="inferred from homology"/>
<sequence length="451" mass="50132">MKENFSKKQTYFEFIKYILPSIVSMIFLSFYTTIDGFFVSRFVNSDALASINIVIPVTCIVFGIAVMLATGSGALVGIKLGEKDNDGANKLFTFITLVLLIISIVLTLLGLIFLKPLLVLLGTTESIMPYASVYGFVTILMTLPMMFKLYFEYYARVDGNPTISLIMSSVGLILNVILDYLFIVIFKIGILGAALGTFFSITISAIIGLLYFLSKNSNLKFSKPKLYFKDLWNSCYNGSSEMFTEFSTGITTFLFNLSILHYYGENGVAAMSIITYMYYFFIAIYFGITVGISPVISYNYGAKNKEKIKESLNHSFVSIGISSLLIFGISMFFGKYIISFFTSDIAVYEIATSGIKLFSFGFLMIGLNVFMSGYFTAIGNGQVSAIISISRSLVFVTLAILILPRFIDVNGIWLAIPVAELLTVFLSITFYLKSNLEIEDNDNLLESNPNI</sequence>
<evidence type="ECO:0000313" key="11">
    <source>
        <dbReference type="EMBL" id="CUP63306.1"/>
    </source>
</evidence>
<dbReference type="InterPro" id="IPR051327">
    <property type="entry name" value="MATE_MepA_subfamily"/>
</dbReference>
<feature type="transmembrane region" description="Helical" evidence="10">
    <location>
        <begin position="90"/>
        <end position="113"/>
    </location>
</feature>
<dbReference type="Pfam" id="PF01554">
    <property type="entry name" value="MatE"/>
    <property type="match status" value="2"/>
</dbReference>
<evidence type="ECO:0000256" key="7">
    <source>
        <dbReference type="ARBA" id="ARBA00022989"/>
    </source>
</evidence>
<dbReference type="EMBL" id="CZBO01000001">
    <property type="protein sequence ID" value="CUP63306.1"/>
    <property type="molecule type" value="Genomic_DNA"/>
</dbReference>
<dbReference type="GO" id="GO:0005886">
    <property type="term" value="C:plasma membrane"/>
    <property type="evidence" value="ECO:0007669"/>
    <property type="project" value="UniProtKB-SubCell"/>
</dbReference>
<evidence type="ECO:0000256" key="9">
    <source>
        <dbReference type="ARBA" id="ARBA00023251"/>
    </source>
</evidence>
<accession>A0A174PUK4</accession>
<keyword evidence="8 10" id="KW-0472">Membrane</keyword>
<dbReference type="GO" id="GO:0042910">
    <property type="term" value="F:xenobiotic transmembrane transporter activity"/>
    <property type="evidence" value="ECO:0007669"/>
    <property type="project" value="InterPro"/>
</dbReference>
<comment type="subcellular location">
    <subcellularLocation>
        <location evidence="1">Cell membrane</location>
        <topology evidence="1">Multi-pass membrane protein</topology>
    </subcellularLocation>
</comment>
<keyword evidence="4" id="KW-0813">Transport</keyword>
<feature type="transmembrane region" description="Helical" evidence="10">
    <location>
        <begin position="133"/>
        <end position="151"/>
    </location>
</feature>
<evidence type="ECO:0000256" key="4">
    <source>
        <dbReference type="ARBA" id="ARBA00022448"/>
    </source>
</evidence>
<dbReference type="GO" id="GO:0015297">
    <property type="term" value="F:antiporter activity"/>
    <property type="evidence" value="ECO:0007669"/>
    <property type="project" value="InterPro"/>
</dbReference>
<dbReference type="Proteomes" id="UP000095563">
    <property type="component" value="Unassembled WGS sequence"/>
</dbReference>
<organism evidence="11 12">
    <name type="scientific">Clostridium baratii</name>
    <dbReference type="NCBI Taxonomy" id="1561"/>
    <lineage>
        <taxon>Bacteria</taxon>
        <taxon>Bacillati</taxon>
        <taxon>Bacillota</taxon>
        <taxon>Clostridia</taxon>
        <taxon>Eubacteriales</taxon>
        <taxon>Clostridiaceae</taxon>
        <taxon>Clostridium</taxon>
    </lineage>
</organism>
<dbReference type="GO" id="GO:0046677">
    <property type="term" value="P:response to antibiotic"/>
    <property type="evidence" value="ECO:0007669"/>
    <property type="project" value="UniProtKB-KW"/>
</dbReference>
<dbReference type="CDD" id="cd13143">
    <property type="entry name" value="MATE_MepA_like"/>
    <property type="match status" value="1"/>
</dbReference>
<evidence type="ECO:0000256" key="2">
    <source>
        <dbReference type="ARBA" id="ARBA00008417"/>
    </source>
</evidence>
<feature type="transmembrane region" description="Helical" evidence="10">
    <location>
        <begin position="276"/>
        <end position="296"/>
    </location>
</feature>
<gene>
    <name evidence="11" type="primary">mepA_1</name>
    <name evidence="11" type="ORF">ERS852568_00222</name>
</gene>
<feature type="transmembrane region" description="Helical" evidence="10">
    <location>
        <begin position="53"/>
        <end position="78"/>
    </location>
</feature>
<evidence type="ECO:0000256" key="8">
    <source>
        <dbReference type="ARBA" id="ARBA00023136"/>
    </source>
</evidence>
<keyword evidence="6 10" id="KW-0812">Transmembrane</keyword>
<dbReference type="PIRSF" id="PIRSF006603">
    <property type="entry name" value="DinF"/>
    <property type="match status" value="1"/>
</dbReference>
<evidence type="ECO:0000313" key="12">
    <source>
        <dbReference type="Proteomes" id="UP000095563"/>
    </source>
</evidence>
<feature type="transmembrane region" description="Helical" evidence="10">
    <location>
        <begin position="316"/>
        <end position="338"/>
    </location>
</feature>
<reference evidence="11 12" key="1">
    <citation type="submission" date="2015-09" db="EMBL/GenBank/DDBJ databases">
        <authorList>
            <consortium name="Pathogen Informatics"/>
        </authorList>
    </citation>
    <scope>NUCLEOTIDE SEQUENCE [LARGE SCALE GENOMIC DNA]</scope>
    <source>
        <strain evidence="11 12">2789STDY5834956</strain>
    </source>
</reference>
<keyword evidence="7 10" id="KW-1133">Transmembrane helix</keyword>
<feature type="transmembrane region" description="Helical" evidence="10">
    <location>
        <begin position="350"/>
        <end position="371"/>
    </location>
</feature>
<dbReference type="PANTHER" id="PTHR43823">
    <property type="entry name" value="SPORULATION PROTEIN YKVU"/>
    <property type="match status" value="1"/>
</dbReference>
<dbReference type="NCBIfam" id="TIGR00797">
    <property type="entry name" value="matE"/>
    <property type="match status" value="1"/>
</dbReference>
<feature type="transmembrane region" description="Helical" evidence="10">
    <location>
        <begin position="412"/>
        <end position="432"/>
    </location>
</feature>
<evidence type="ECO:0000256" key="6">
    <source>
        <dbReference type="ARBA" id="ARBA00022692"/>
    </source>
</evidence>